<evidence type="ECO:0000313" key="2">
    <source>
        <dbReference type="Proteomes" id="UP000593719"/>
    </source>
</evidence>
<dbReference type="EMBL" id="CP041235">
    <property type="protein sequence ID" value="QOP42454.1"/>
    <property type="molecule type" value="Genomic_DNA"/>
</dbReference>
<protein>
    <submittedName>
        <fullName evidence="1">Uncharacterized protein</fullName>
    </submittedName>
</protein>
<dbReference type="Proteomes" id="UP000593719">
    <property type="component" value="Chromosome"/>
</dbReference>
<dbReference type="KEGG" id="ssei:FJR45_00170"/>
<accession>A0A7M1AYD3</accession>
<dbReference type="AlphaFoldDB" id="A0A7M1AYD3"/>
<organism evidence="1 2">
    <name type="scientific">Sulfurimonas sediminis</name>
    <dbReference type="NCBI Taxonomy" id="2590020"/>
    <lineage>
        <taxon>Bacteria</taxon>
        <taxon>Pseudomonadati</taxon>
        <taxon>Campylobacterota</taxon>
        <taxon>Epsilonproteobacteria</taxon>
        <taxon>Campylobacterales</taxon>
        <taxon>Sulfurimonadaceae</taxon>
        <taxon>Sulfurimonas</taxon>
    </lineage>
</organism>
<dbReference type="RefSeq" id="WP_193150817.1">
    <property type="nucleotide sequence ID" value="NZ_CP041235.1"/>
</dbReference>
<reference evidence="1 2" key="1">
    <citation type="submission" date="2019-06" db="EMBL/GenBank/DDBJ databases">
        <title>Sulfurimonas gotlandica sp. nov., a chemoautotrophic and psychrotolerant epsilonproteobacterium isolated from a pelagic redoxcline, and an emended description of the genus Sulfurimonas.</title>
        <authorList>
            <person name="Wang S."/>
            <person name="Jiang L."/>
            <person name="Shao Z."/>
        </authorList>
    </citation>
    <scope>NUCLEOTIDE SEQUENCE [LARGE SCALE GENOMIC DNA]</scope>
    <source>
        <strain evidence="1 2">S2-6</strain>
    </source>
</reference>
<gene>
    <name evidence="1" type="ORF">FJR45_00170</name>
</gene>
<name>A0A7M1AYD3_9BACT</name>
<evidence type="ECO:0000313" key="1">
    <source>
        <dbReference type="EMBL" id="QOP42454.1"/>
    </source>
</evidence>
<keyword evidence="2" id="KW-1185">Reference proteome</keyword>
<sequence>MKIIFFILFPVLVVAETIYATKVSKSNIEAMHNPKIKCRWVCDKKIYKEQKISEAISFYKNSKYYKFTKKGF</sequence>
<proteinExistence type="predicted"/>